<dbReference type="Gene3D" id="3.40.50.1820">
    <property type="entry name" value="alpha/beta hydrolase"/>
    <property type="match status" value="1"/>
</dbReference>
<dbReference type="InterPro" id="IPR033140">
    <property type="entry name" value="Lipase_GDXG_put_SER_AS"/>
</dbReference>
<dbReference type="PANTHER" id="PTHR48081">
    <property type="entry name" value="AB HYDROLASE SUPERFAMILY PROTEIN C4A8.06C"/>
    <property type="match status" value="1"/>
</dbReference>
<gene>
    <name evidence="5" type="ORF">H8Z77_01145</name>
</gene>
<dbReference type="Proteomes" id="UP000649151">
    <property type="component" value="Unassembled WGS sequence"/>
</dbReference>
<dbReference type="InterPro" id="IPR029058">
    <property type="entry name" value="AB_hydrolase_fold"/>
</dbReference>
<comment type="similarity">
    <text evidence="1">Belongs to the 'GDXG' lipolytic enzyme family.</text>
</comment>
<dbReference type="PROSITE" id="PS01174">
    <property type="entry name" value="LIPASE_GDXG_SER"/>
    <property type="match status" value="1"/>
</dbReference>
<sequence>MNRRIPLEKAAKQICIENSNPPFIFQLPPEQGRKILDKVQDTPIYKFPAHITKLEVNAGYWGKINVYLIVPEELLDPANVILYLHGAGWVFGNLHTHEKLVRELAARTRSVVVFPEYNRAPEAKYPIAIEQCYATLCQLTQITEQVHIKMNPNTLTVAGDSAGGNLAIAMTILAKRRNGPKIQKQLLYYPVTNARFDTSTYQKFACGYYLYRTGMKWFWNQYANFESDRKETTASPLRSTIAELKGLPTAMIINGEADVLRDDGEGYAKKLRIAGVEVTSIRIQGTIHDFVMLNALDQTDACRTAMDASTAWINRKNCENN</sequence>
<keyword evidence="6" id="KW-1185">Reference proteome</keyword>
<evidence type="ECO:0000256" key="2">
    <source>
        <dbReference type="ARBA" id="ARBA00022801"/>
    </source>
</evidence>
<dbReference type="EMBL" id="JACOQK010000001">
    <property type="protein sequence ID" value="MBC5786633.1"/>
    <property type="molecule type" value="Genomic_DNA"/>
</dbReference>
<evidence type="ECO:0000259" key="4">
    <source>
        <dbReference type="Pfam" id="PF07859"/>
    </source>
</evidence>
<keyword evidence="2 5" id="KW-0378">Hydrolase</keyword>
<evidence type="ECO:0000256" key="1">
    <source>
        <dbReference type="ARBA" id="ARBA00010515"/>
    </source>
</evidence>
<accession>A0ABR7INF4</accession>
<proteinExistence type="inferred from homology"/>
<evidence type="ECO:0000256" key="3">
    <source>
        <dbReference type="PROSITE-ProRule" id="PRU10038"/>
    </source>
</evidence>
<dbReference type="PANTHER" id="PTHR48081:SF8">
    <property type="entry name" value="ALPHA_BETA HYDROLASE FOLD-3 DOMAIN-CONTAINING PROTEIN-RELATED"/>
    <property type="match status" value="1"/>
</dbReference>
<dbReference type="InterPro" id="IPR013094">
    <property type="entry name" value="AB_hydrolase_3"/>
</dbReference>
<organism evidence="5 6">
    <name type="scientific">Clostridium facile</name>
    <dbReference type="NCBI Taxonomy" id="2763035"/>
    <lineage>
        <taxon>Bacteria</taxon>
        <taxon>Bacillati</taxon>
        <taxon>Bacillota</taxon>
        <taxon>Clostridia</taxon>
        <taxon>Eubacteriales</taxon>
        <taxon>Clostridiaceae</taxon>
        <taxon>Clostridium</taxon>
    </lineage>
</organism>
<dbReference type="SUPFAM" id="SSF53474">
    <property type="entry name" value="alpha/beta-Hydrolases"/>
    <property type="match status" value="1"/>
</dbReference>
<name>A0ABR7INF4_9CLOT</name>
<feature type="active site" evidence="3">
    <location>
        <position position="161"/>
    </location>
</feature>
<dbReference type="InterPro" id="IPR050300">
    <property type="entry name" value="GDXG_lipolytic_enzyme"/>
</dbReference>
<feature type="domain" description="Alpha/beta hydrolase fold-3" evidence="4">
    <location>
        <begin position="81"/>
        <end position="291"/>
    </location>
</feature>
<dbReference type="Pfam" id="PF07859">
    <property type="entry name" value="Abhydrolase_3"/>
    <property type="match status" value="1"/>
</dbReference>
<evidence type="ECO:0000313" key="5">
    <source>
        <dbReference type="EMBL" id="MBC5786633.1"/>
    </source>
</evidence>
<comment type="caution">
    <text evidence="5">The sequence shown here is derived from an EMBL/GenBank/DDBJ whole genome shotgun (WGS) entry which is preliminary data.</text>
</comment>
<protein>
    <submittedName>
        <fullName evidence="5">Alpha/beta hydrolase</fullName>
    </submittedName>
</protein>
<dbReference type="GO" id="GO:0016787">
    <property type="term" value="F:hydrolase activity"/>
    <property type="evidence" value="ECO:0007669"/>
    <property type="project" value="UniProtKB-KW"/>
</dbReference>
<dbReference type="RefSeq" id="WP_186995901.1">
    <property type="nucleotide sequence ID" value="NZ_JACOQK010000001.1"/>
</dbReference>
<evidence type="ECO:0000313" key="6">
    <source>
        <dbReference type="Proteomes" id="UP000649151"/>
    </source>
</evidence>
<reference evidence="5 6" key="1">
    <citation type="submission" date="2020-08" db="EMBL/GenBank/DDBJ databases">
        <title>Genome public.</title>
        <authorList>
            <person name="Liu C."/>
            <person name="Sun Q."/>
        </authorList>
    </citation>
    <scope>NUCLEOTIDE SEQUENCE [LARGE SCALE GENOMIC DNA]</scope>
    <source>
        <strain evidence="5 6">NSJ-27</strain>
    </source>
</reference>